<comment type="subcellular location">
    <subcellularLocation>
        <location evidence="1">Nucleus</location>
    </subcellularLocation>
</comment>
<dbReference type="Pfam" id="PF10433">
    <property type="entry name" value="Beta-prop_RSE1_1st"/>
    <property type="match status" value="1"/>
</dbReference>
<evidence type="ECO:0000256" key="4">
    <source>
        <dbReference type="ARBA" id="ARBA00023242"/>
    </source>
</evidence>
<dbReference type="Proteomes" id="UP000613177">
    <property type="component" value="Unassembled WGS sequence"/>
</dbReference>
<dbReference type="GO" id="GO:0005634">
    <property type="term" value="C:nucleus"/>
    <property type="evidence" value="ECO:0007669"/>
    <property type="project" value="UniProtKB-SubCell"/>
</dbReference>
<dbReference type="InterPro" id="IPR018846">
    <property type="entry name" value="Beta-prop_RSE1/DDB1/CPSF1_1st"/>
</dbReference>
<sequence>MSKHHVVTTLNPATAVTCATKGCFVNASVENLIICKGSTVEIYTIMADGIKLFNQFSIFGVISSIQMCNLFDQQTSSIFLLTEQNCFTVLSFDAKRDSIITEGHGMIETNARNTDQPIATILDRKTNTILVSAFTGFLFAIPMSKGNGKTKNSDNRFSPSAMRTREYDILSIVSLRGIHVSAMAVLSGETNELKTIKTFKYKHGTNEVAEMPKLTVKVEATTHTLISVPDPIGGVLAIGEYIISYHDLTLSPGSTKELSIDLVTVTAHTFLKNSVQCILGDAEGYLYVLTLETTNMKVVGITSNVIGQSSIPHTIIDLGNGLLYIGSTQGDSSIIRLVPNALRKYTVEPVSTFLNLGPIVDFCLFDYDGHGEQTMICCSGTDKEGSLRIVENGVGFVEKFQLNIPLLNKVWSLGTNTLVITTALETIVLKAARNNPSELTEYQNYSELVLDQDTLDIAFTLNKRNIVQVTTNSVRLVQDDEKGLLVAEWIPPNNQKISIAKVNTRQCVVCCGKGTLVYLDITDNALSPKCVKQFPDIACIHLSPKHENGTGHDFVTIGMWSQSMIKILQLPGLNPVLEHTLDSVTGPKDVLMITLEKIPYLMVLLGDGQILTSRIAFKNSKAVLSDSRQTMVGTYCTAMYPFEHGGEQKIFITGIRPTIVTSWHRKLFFSAVNLKNVYAIAPFYGMIILMTEHNLSFGHTDTTQKLHHTKIKLNDEMPIRIQYSTATKLLSVGTIQNQKDINNGFIKHIGKIQILDAQTFHALDTYTLPNNEIVESMTMATFAAYPNQEFLFVGTVIENPDDPNKNLGRILVFDIKERKCELLEQVKLPGVIYSLKSFQNSVVACVNGSIFCLQKFQPDLPLGERVEFKSEIHNNTVALSLDTNGDRVLVADLMQSVSVLTMSNKDPLSLKLLAVDSQPAWMTAVKFVNENVYIGADNKNNVFTLSLNPSRQLPQRVNQSGIMRLELEGGYHIGSHINCFKQGKFLFYFILSVIYLFFINALRTLLDILSDMLSNAPATQHNENDITSQITATESSFTYVTVHGSIGTIKTISENSFHFFKQIQSSILKESGNIGGLDHTAWRSYKSRIHSTEESNYLDGDLLKSFQQMNAFSKQRVIESLPSSIYKASDIENFIRTLVA</sequence>
<gene>
    <name evidence="9" type="ORF">INT48_007196</name>
</gene>
<dbReference type="InterPro" id="IPR015943">
    <property type="entry name" value="WD40/YVTN_repeat-like_dom_sf"/>
</dbReference>
<evidence type="ECO:0000259" key="7">
    <source>
        <dbReference type="Pfam" id="PF10433"/>
    </source>
</evidence>
<protein>
    <recommendedName>
        <fullName evidence="3">DNA damage-binding protein 1</fullName>
    </recommendedName>
</protein>
<dbReference type="SUPFAM" id="SSF50998">
    <property type="entry name" value="Quinoprotein alcohol dehydrogenase-like"/>
    <property type="match status" value="1"/>
</dbReference>
<comment type="similarity">
    <text evidence="2">Belongs to the DDB1 family.</text>
</comment>
<dbReference type="InterPro" id="IPR058543">
    <property type="entry name" value="Beta-prop_RSE1/DDB1/CPSF1_2nd"/>
</dbReference>
<evidence type="ECO:0000256" key="2">
    <source>
        <dbReference type="ARBA" id="ARBA00007453"/>
    </source>
</evidence>
<feature type="domain" description="RSE1/DDB1/CPSF1 second beta-propeller" evidence="8">
    <location>
        <begin position="404"/>
        <end position="697"/>
    </location>
</feature>
<dbReference type="PANTHER" id="PTHR10644">
    <property type="entry name" value="DNA REPAIR/RNA PROCESSING CPSF FAMILY"/>
    <property type="match status" value="1"/>
</dbReference>
<organism evidence="9 10">
    <name type="scientific">Thamnidium elegans</name>
    <dbReference type="NCBI Taxonomy" id="101142"/>
    <lineage>
        <taxon>Eukaryota</taxon>
        <taxon>Fungi</taxon>
        <taxon>Fungi incertae sedis</taxon>
        <taxon>Mucoromycota</taxon>
        <taxon>Mucoromycotina</taxon>
        <taxon>Mucoromycetes</taxon>
        <taxon>Mucorales</taxon>
        <taxon>Mucorineae</taxon>
        <taxon>Mucoraceae</taxon>
        <taxon>Thamnidium</taxon>
    </lineage>
</organism>
<dbReference type="AlphaFoldDB" id="A0A8H7SUM2"/>
<keyword evidence="10" id="KW-1185">Reference proteome</keyword>
<evidence type="ECO:0000313" key="10">
    <source>
        <dbReference type="Proteomes" id="UP000613177"/>
    </source>
</evidence>
<dbReference type="Gene3D" id="1.10.150.910">
    <property type="match status" value="1"/>
</dbReference>
<comment type="caution">
    <text evidence="9">The sequence shown here is derived from an EMBL/GenBank/DDBJ whole genome shotgun (WGS) entry which is preliminary data.</text>
</comment>
<name>A0A8H7SUM2_9FUNG</name>
<dbReference type="InterPro" id="IPR004871">
    <property type="entry name" value="RSE1/DDB1/CPSF1_C"/>
</dbReference>
<accession>A0A8H7SUM2</accession>
<keyword evidence="5" id="KW-0472">Membrane</keyword>
<proteinExistence type="inferred from homology"/>
<dbReference type="GO" id="GO:0003676">
    <property type="term" value="F:nucleic acid binding"/>
    <property type="evidence" value="ECO:0007669"/>
    <property type="project" value="InterPro"/>
</dbReference>
<evidence type="ECO:0000256" key="1">
    <source>
        <dbReference type="ARBA" id="ARBA00004123"/>
    </source>
</evidence>
<dbReference type="Gene3D" id="2.130.10.10">
    <property type="entry name" value="YVTN repeat-like/Quinoprotein amine dehydrogenase"/>
    <property type="match status" value="3"/>
</dbReference>
<dbReference type="InterPro" id="IPR011047">
    <property type="entry name" value="Quinoprotein_ADH-like_sf"/>
</dbReference>
<reference evidence="9" key="1">
    <citation type="submission" date="2021-01" db="EMBL/GenBank/DDBJ databases">
        <title>Metabolic potential, ecology and presence of endohyphal bacteria is reflected in genomic diversity of Mucoromycotina.</title>
        <authorList>
            <person name="Muszewska A."/>
            <person name="Okrasinska A."/>
            <person name="Steczkiewicz K."/>
            <person name="Drgas O."/>
            <person name="Orlowska M."/>
            <person name="Perlinska-Lenart U."/>
            <person name="Aleksandrzak-Piekarczyk T."/>
            <person name="Szatraj K."/>
            <person name="Zielenkiewicz U."/>
            <person name="Pilsyk S."/>
            <person name="Malc E."/>
            <person name="Mieczkowski P."/>
            <person name="Kruszewska J.S."/>
            <person name="Biernat P."/>
            <person name="Pawlowska J."/>
        </authorList>
    </citation>
    <scope>NUCLEOTIDE SEQUENCE</scope>
    <source>
        <strain evidence="9">WA0000018081</strain>
    </source>
</reference>
<keyword evidence="4" id="KW-0539">Nucleus</keyword>
<feature type="domain" description="RSE1/DDB1/CPSF1 first beta-propeller" evidence="7">
    <location>
        <begin position="15"/>
        <end position="341"/>
    </location>
</feature>
<feature type="transmembrane region" description="Helical" evidence="5">
    <location>
        <begin position="985"/>
        <end position="1006"/>
    </location>
</feature>
<dbReference type="InterPro" id="IPR050358">
    <property type="entry name" value="RSE1/DDB1/CFT1"/>
</dbReference>
<dbReference type="EMBL" id="JAEPRE010000053">
    <property type="protein sequence ID" value="KAG2234448.1"/>
    <property type="molecule type" value="Genomic_DNA"/>
</dbReference>
<evidence type="ECO:0000259" key="6">
    <source>
        <dbReference type="Pfam" id="PF03178"/>
    </source>
</evidence>
<dbReference type="Pfam" id="PF03178">
    <property type="entry name" value="CPSF_A"/>
    <property type="match status" value="1"/>
</dbReference>
<evidence type="ECO:0000256" key="5">
    <source>
        <dbReference type="SAM" id="Phobius"/>
    </source>
</evidence>
<feature type="domain" description="RSE1/DDB1/CPSF1 C-terminal" evidence="6">
    <location>
        <begin position="751"/>
        <end position="1107"/>
    </location>
</feature>
<dbReference type="Pfam" id="PF23726">
    <property type="entry name" value="Beta-prop_RSE1_2nd"/>
    <property type="match status" value="1"/>
</dbReference>
<evidence type="ECO:0000259" key="8">
    <source>
        <dbReference type="Pfam" id="PF23726"/>
    </source>
</evidence>
<keyword evidence="5" id="KW-0812">Transmembrane</keyword>
<evidence type="ECO:0000256" key="3">
    <source>
        <dbReference type="ARBA" id="ARBA00014577"/>
    </source>
</evidence>
<keyword evidence="5" id="KW-1133">Transmembrane helix</keyword>
<evidence type="ECO:0000313" key="9">
    <source>
        <dbReference type="EMBL" id="KAG2234448.1"/>
    </source>
</evidence>